<name>A0ABQ5W9W3_9HYPH</name>
<evidence type="ECO:0008006" key="3">
    <source>
        <dbReference type="Google" id="ProtNLM"/>
    </source>
</evidence>
<protein>
    <recommendedName>
        <fullName evidence="3">PA14 domain-containing protein</fullName>
    </recommendedName>
</protein>
<comment type="caution">
    <text evidence="1">The sequence shown here is derived from an EMBL/GenBank/DDBJ whole genome shotgun (WGS) entry which is preliminary data.</text>
</comment>
<reference evidence="2" key="1">
    <citation type="journal article" date="2019" name="Int. J. Syst. Evol. Microbiol.">
        <title>The Global Catalogue of Microorganisms (GCM) 10K type strain sequencing project: providing services to taxonomists for standard genome sequencing and annotation.</title>
        <authorList>
            <consortium name="The Broad Institute Genomics Platform"/>
            <consortium name="The Broad Institute Genome Sequencing Center for Infectious Disease"/>
            <person name="Wu L."/>
            <person name="Ma J."/>
        </authorList>
    </citation>
    <scope>NUCLEOTIDE SEQUENCE [LARGE SCALE GENOMIC DNA]</scope>
    <source>
        <strain evidence="2">NBRC 112416</strain>
    </source>
</reference>
<dbReference type="RefSeq" id="WP_284342162.1">
    <property type="nucleotide sequence ID" value="NZ_BSNS01000022.1"/>
</dbReference>
<evidence type="ECO:0000313" key="1">
    <source>
        <dbReference type="EMBL" id="GLQ56757.1"/>
    </source>
</evidence>
<accession>A0ABQ5W9W3</accession>
<organism evidence="1 2">
    <name type="scientific">Devosia nitrariae</name>
    <dbReference type="NCBI Taxonomy" id="2071872"/>
    <lineage>
        <taxon>Bacteria</taxon>
        <taxon>Pseudomonadati</taxon>
        <taxon>Pseudomonadota</taxon>
        <taxon>Alphaproteobacteria</taxon>
        <taxon>Hyphomicrobiales</taxon>
        <taxon>Devosiaceae</taxon>
        <taxon>Devosia</taxon>
    </lineage>
</organism>
<keyword evidence="2" id="KW-1185">Reference proteome</keyword>
<dbReference type="Proteomes" id="UP001156691">
    <property type="component" value="Unassembled WGS sequence"/>
</dbReference>
<dbReference type="EMBL" id="BSNS01000022">
    <property type="protein sequence ID" value="GLQ56757.1"/>
    <property type="molecule type" value="Genomic_DNA"/>
</dbReference>
<sequence>MNDKATLSSASDVGVLFALLPGGSVTAWALSPVEARYYPGEPALAEDRVDYRFINGFVDVGTLPCRIALFKELAGRVPALDNDWPVESLNLPGASRRVEFTQFRHRPTRLSRWCRTVLVPPTDGEYRFEIATCGGVHIWVDGELQTRFEPYIRNVEQRREIGLPLKAAGSEIVVLTEEMAERDTNWFFEFALVSPTPMHVRLPGAVPVASSATLEALAGSVRPAGEFVRGTAPLRLVFDTPVEEAVGVHVAIRRASHARAVLFERALTLAARTSTLDICQGSDLQQGYHDVHLTFSVGEARVARTVGCAVLHDVAPAPLGASFEERKLAALEHLASHGESRMGTALVLLATGRQDDERLRPILEETLLSIEERRDCSDFVMVPLLWAYGAYPARFPDDLAERTRCAALDYRYWVDEPGNDVMWFWSENHVLCFHVSQLLAGRLFPDDEFLASGRTGAEQARLAEHRLDRWFDTVERDGLAEWNSAAYYPVDFIGLLALAELAPDAIARRARALIDRLFTMIALHTLGGVPAGSMGRAYDKELRAGPLTELAPFAAVAFGEGWLNAGVASLPQLVLGRYTPPEGLADYAKPAEGKAITAHYVQGHGQAGRLALYKTRHVQLSATVDGRPGLEGHQQHLVDVRLAAHPFARAWVNHPGEDDPWGHHRPSYWAGNGVMPRVGQCQNTALMLFDLGDRARIDFTHAYVATDGFERRELHGNWLIVQSGEGLAAFGATGPILPVETGPGSGREFRVIGPRTGWAVIVADGKGTEAFDAFRSALESARLTLDEATMTLRLIRPDAPDLTLNWHDGLVVDGARWAFPNPTVGPTVTSLAARRF</sequence>
<evidence type="ECO:0000313" key="2">
    <source>
        <dbReference type="Proteomes" id="UP001156691"/>
    </source>
</evidence>
<proteinExistence type="predicted"/>
<gene>
    <name evidence="1" type="ORF">GCM10010862_40160</name>
</gene>